<dbReference type="Proteomes" id="UP000198855">
    <property type="component" value="Unassembled WGS sequence"/>
</dbReference>
<sequence>MENKTGISTIVENGLHLVYEVRDNGDVVLLHFGARPWQEDSVTDKQKDGFRLLELQLTGEDRAEYHGRTHRASYPGLRMEYAGVSDTCNEFGRKLVLGLKDPVTGVAADWHVQFYDGVSVARCWTELINGGLEEVGVEYVSSFALTGFDKDGEGDRDKKLTLTLAHNAWQSELQWRTYTLPELGMSHLIDRGSKRLAFSNTGSWSAAELIPMAVMSNVASGESLFWQIEHNGSWHWELTDQVDRLTLLISGPTEHDNHWWLKLAPGERFVSVPVAIGAAVGGIEEAAEQLTVYRRRIRRENDDNKLLRIIFNDYMNCLWGSPTTEKLLPLIDAAADVGCEYFCIDAGWYAPGEWWDGVGQWLPSEERFPEGIKYVLDYIRSKGMIPGLWLELEVMGINSPKLADADDSWFFMRHGKRVKDRSRYQLDYRSPAVIAHADEVIRRLVEDYGVGYIKMDYNINAGVGTETDADSVGDGLLQHNRAYLAWLDGIFARYPELVIENCSSGGMRMDYAMLSRYSIQSTSDQEDYIKYASIAAGAPAVLTPEQAAVWSYPLREGDDEEVIFNMVNALLLRVHQSGHLAELSPRRRELVKEALDYYKTIRGDIREALPVWPLGLPAHGDDWLSLGLRRGDKLYLAVWRIGGESAELALPLPELSGKTLAARCAYPAAVGDTGCSWDAAAGELRVTLPNPRTARLFELTLG</sequence>
<keyword evidence="1" id="KW-0378">Hydrolase</keyword>
<dbReference type="PANTHER" id="PTHR43053:SF3">
    <property type="entry name" value="ALPHA-GALACTOSIDASE C-RELATED"/>
    <property type="match status" value="1"/>
</dbReference>
<dbReference type="InterPro" id="IPR017853">
    <property type="entry name" value="GH"/>
</dbReference>
<dbReference type="SUPFAM" id="SSF51445">
    <property type="entry name" value="(Trans)glycosidases"/>
    <property type="match status" value="1"/>
</dbReference>
<dbReference type="InterPro" id="IPR013785">
    <property type="entry name" value="Aldolase_TIM"/>
</dbReference>
<dbReference type="PRINTS" id="PR00743">
    <property type="entry name" value="GLHYDRLASE36"/>
</dbReference>
<dbReference type="GO" id="GO:0016052">
    <property type="term" value="P:carbohydrate catabolic process"/>
    <property type="evidence" value="ECO:0007669"/>
    <property type="project" value="InterPro"/>
</dbReference>
<dbReference type="Gene3D" id="3.20.20.70">
    <property type="entry name" value="Aldolase class I"/>
    <property type="match status" value="1"/>
</dbReference>
<keyword evidence="2" id="KW-0326">Glycosidase</keyword>
<accession>A0A1I2DVT5</accession>
<dbReference type="RefSeq" id="WP_091188465.1">
    <property type="nucleotide sequence ID" value="NZ_FOMT01000004.1"/>
</dbReference>
<dbReference type="STRING" id="1045775.SAMN05216378_4301"/>
<organism evidence="3 4">
    <name type="scientific">Paenibacillus catalpae</name>
    <dbReference type="NCBI Taxonomy" id="1045775"/>
    <lineage>
        <taxon>Bacteria</taxon>
        <taxon>Bacillati</taxon>
        <taxon>Bacillota</taxon>
        <taxon>Bacilli</taxon>
        <taxon>Bacillales</taxon>
        <taxon>Paenibacillaceae</taxon>
        <taxon>Paenibacillus</taxon>
    </lineage>
</organism>
<name>A0A1I2DVT5_9BACL</name>
<keyword evidence="4" id="KW-1185">Reference proteome</keyword>
<gene>
    <name evidence="3" type="ORF">SAMN05216378_4301</name>
</gene>
<protein>
    <submittedName>
        <fullName evidence="3">Alpha-galactosidase</fullName>
    </submittedName>
</protein>
<dbReference type="Gene3D" id="2.70.98.60">
    <property type="entry name" value="alpha-galactosidase from lactobacil brevis"/>
    <property type="match status" value="1"/>
</dbReference>
<proteinExistence type="predicted"/>
<dbReference type="OrthoDB" id="9758822at2"/>
<evidence type="ECO:0000313" key="4">
    <source>
        <dbReference type="Proteomes" id="UP000198855"/>
    </source>
</evidence>
<evidence type="ECO:0000256" key="1">
    <source>
        <dbReference type="ARBA" id="ARBA00022801"/>
    </source>
</evidence>
<dbReference type="InterPro" id="IPR002252">
    <property type="entry name" value="Glyco_hydro_36"/>
</dbReference>
<dbReference type="AlphaFoldDB" id="A0A1I2DVT5"/>
<dbReference type="InterPro" id="IPR038417">
    <property type="entry name" value="Alpga-gal_N_sf"/>
</dbReference>
<reference evidence="4" key="1">
    <citation type="submission" date="2016-10" db="EMBL/GenBank/DDBJ databases">
        <authorList>
            <person name="Varghese N."/>
            <person name="Submissions S."/>
        </authorList>
    </citation>
    <scope>NUCLEOTIDE SEQUENCE [LARGE SCALE GENOMIC DNA]</scope>
    <source>
        <strain evidence="4">CGMCC 1.10784</strain>
    </source>
</reference>
<dbReference type="PANTHER" id="PTHR43053">
    <property type="entry name" value="GLYCOSIDASE FAMILY 31"/>
    <property type="match status" value="1"/>
</dbReference>
<evidence type="ECO:0000256" key="2">
    <source>
        <dbReference type="ARBA" id="ARBA00023295"/>
    </source>
</evidence>
<dbReference type="EMBL" id="FOMT01000004">
    <property type="protein sequence ID" value="SFE84449.1"/>
    <property type="molecule type" value="Genomic_DNA"/>
</dbReference>
<dbReference type="Pfam" id="PF02065">
    <property type="entry name" value="Melibiase"/>
    <property type="match status" value="1"/>
</dbReference>
<dbReference type="GO" id="GO:0004557">
    <property type="term" value="F:alpha-galactosidase activity"/>
    <property type="evidence" value="ECO:0007669"/>
    <property type="project" value="InterPro"/>
</dbReference>
<dbReference type="InterPro" id="IPR050985">
    <property type="entry name" value="Alpha-glycosidase_related"/>
</dbReference>
<dbReference type="CDD" id="cd14791">
    <property type="entry name" value="GH36"/>
    <property type="match status" value="1"/>
</dbReference>
<evidence type="ECO:0000313" key="3">
    <source>
        <dbReference type="EMBL" id="SFE84449.1"/>
    </source>
</evidence>